<accession>A0A917W2J9</accession>
<evidence type="ECO:0000256" key="2">
    <source>
        <dbReference type="SAM" id="Phobius"/>
    </source>
</evidence>
<name>A0A917W2J9_9ACTN</name>
<proteinExistence type="predicted"/>
<keyword evidence="2" id="KW-1133">Transmembrane helix</keyword>
<reference evidence="3" key="2">
    <citation type="submission" date="2020-09" db="EMBL/GenBank/DDBJ databases">
        <authorList>
            <person name="Sun Q."/>
            <person name="Zhou Y."/>
        </authorList>
    </citation>
    <scope>NUCLEOTIDE SEQUENCE</scope>
    <source>
        <strain evidence="3">CGMCC 4.7306</strain>
    </source>
</reference>
<dbReference type="AlphaFoldDB" id="A0A917W2J9"/>
<reference evidence="3" key="1">
    <citation type="journal article" date="2014" name="Int. J. Syst. Evol. Microbiol.">
        <title>Complete genome sequence of Corynebacterium casei LMG S-19264T (=DSM 44701T), isolated from a smear-ripened cheese.</title>
        <authorList>
            <consortium name="US DOE Joint Genome Institute (JGI-PGF)"/>
            <person name="Walter F."/>
            <person name="Albersmeier A."/>
            <person name="Kalinowski J."/>
            <person name="Ruckert C."/>
        </authorList>
    </citation>
    <scope>NUCLEOTIDE SEQUENCE</scope>
    <source>
        <strain evidence="3">CGMCC 4.7306</strain>
    </source>
</reference>
<comment type="caution">
    <text evidence="3">The sequence shown here is derived from an EMBL/GenBank/DDBJ whole genome shotgun (WGS) entry which is preliminary data.</text>
</comment>
<gene>
    <name evidence="3" type="ORF">GCM10011575_19130</name>
</gene>
<dbReference type="RefSeq" id="WP_188894973.1">
    <property type="nucleotide sequence ID" value="NZ_BMMZ01000004.1"/>
</dbReference>
<evidence type="ECO:0000256" key="1">
    <source>
        <dbReference type="SAM" id="MobiDB-lite"/>
    </source>
</evidence>
<dbReference type="EMBL" id="BMMZ01000004">
    <property type="protein sequence ID" value="GGL60783.1"/>
    <property type="molecule type" value="Genomic_DNA"/>
</dbReference>
<evidence type="ECO:0000313" key="4">
    <source>
        <dbReference type="Proteomes" id="UP000613840"/>
    </source>
</evidence>
<keyword evidence="2" id="KW-0472">Membrane</keyword>
<organism evidence="3 4">
    <name type="scientific">Microlunatus endophyticus</name>
    <dbReference type="NCBI Taxonomy" id="1716077"/>
    <lineage>
        <taxon>Bacteria</taxon>
        <taxon>Bacillati</taxon>
        <taxon>Actinomycetota</taxon>
        <taxon>Actinomycetes</taxon>
        <taxon>Propionibacteriales</taxon>
        <taxon>Propionibacteriaceae</taxon>
        <taxon>Microlunatus</taxon>
    </lineage>
</organism>
<feature type="transmembrane region" description="Helical" evidence="2">
    <location>
        <begin position="26"/>
        <end position="48"/>
    </location>
</feature>
<sequence>MTELVSMLVPLQGTLPGWPTVAQPSAVQVLGLLFGVPLIVIIVISLIGKGPELIRAGRGEDQSAAGEPLWLGTAPADRGAVTAGPDAPAAPPVPARAPESATTVGGASVRW</sequence>
<evidence type="ECO:0000313" key="3">
    <source>
        <dbReference type="EMBL" id="GGL60783.1"/>
    </source>
</evidence>
<protein>
    <submittedName>
        <fullName evidence="3">Uncharacterized protein</fullName>
    </submittedName>
</protein>
<keyword evidence="4" id="KW-1185">Reference proteome</keyword>
<dbReference type="Proteomes" id="UP000613840">
    <property type="component" value="Unassembled WGS sequence"/>
</dbReference>
<feature type="region of interest" description="Disordered" evidence="1">
    <location>
        <begin position="58"/>
        <end position="111"/>
    </location>
</feature>
<keyword evidence="2" id="KW-0812">Transmembrane</keyword>